<evidence type="ECO:0000313" key="9">
    <source>
        <dbReference type="EMBL" id="QDV57295.1"/>
    </source>
</evidence>
<dbReference type="InterPro" id="IPR012132">
    <property type="entry name" value="GMC_OxRdtase"/>
</dbReference>
<keyword evidence="3 6" id="KW-0285">Flavoprotein</keyword>
<dbReference type="PANTHER" id="PTHR11552:SF147">
    <property type="entry name" value="CHOLINE DEHYDROGENASE, MITOCHONDRIAL"/>
    <property type="match status" value="1"/>
</dbReference>
<evidence type="ECO:0000256" key="3">
    <source>
        <dbReference type="ARBA" id="ARBA00022630"/>
    </source>
</evidence>
<evidence type="ECO:0000256" key="1">
    <source>
        <dbReference type="ARBA" id="ARBA00001974"/>
    </source>
</evidence>
<dbReference type="EMBL" id="CP036318">
    <property type="protein sequence ID" value="QDV57295.1"/>
    <property type="molecule type" value="Genomic_DNA"/>
</dbReference>
<dbReference type="PROSITE" id="PS51257">
    <property type="entry name" value="PROKAR_LIPOPROTEIN"/>
    <property type="match status" value="1"/>
</dbReference>
<evidence type="ECO:0000256" key="2">
    <source>
        <dbReference type="ARBA" id="ARBA00010790"/>
    </source>
</evidence>
<keyword evidence="10" id="KW-1185">Reference proteome</keyword>
<dbReference type="PIRSF" id="PIRSF000137">
    <property type="entry name" value="Alcohol_oxidase"/>
    <property type="match status" value="1"/>
</dbReference>
<proteinExistence type="inferred from homology"/>
<feature type="domain" description="Glucose-methanol-choline oxidoreductase N-terminal" evidence="7">
    <location>
        <begin position="84"/>
        <end position="107"/>
    </location>
</feature>
<dbReference type="PANTHER" id="PTHR11552">
    <property type="entry name" value="GLUCOSE-METHANOL-CHOLINE GMC OXIDOREDUCTASE"/>
    <property type="match status" value="1"/>
</dbReference>
<organism evidence="9 10">
    <name type="scientific">Rosistilla oblonga</name>
    <dbReference type="NCBI Taxonomy" id="2527990"/>
    <lineage>
        <taxon>Bacteria</taxon>
        <taxon>Pseudomonadati</taxon>
        <taxon>Planctomycetota</taxon>
        <taxon>Planctomycetia</taxon>
        <taxon>Pirellulales</taxon>
        <taxon>Pirellulaceae</taxon>
        <taxon>Rosistilla</taxon>
    </lineage>
</organism>
<dbReference type="RefSeq" id="WP_145286552.1">
    <property type="nucleotide sequence ID" value="NZ_CP036318.1"/>
</dbReference>
<keyword evidence="9" id="KW-0560">Oxidoreductase</keyword>
<dbReference type="GO" id="GO:0050660">
    <property type="term" value="F:flavin adenine dinucleotide binding"/>
    <property type="evidence" value="ECO:0007669"/>
    <property type="project" value="InterPro"/>
</dbReference>
<accession>A0A518IW77</accession>
<dbReference type="EC" id="1.1.99.-" evidence="9"/>
<feature type="domain" description="Glucose-methanol-choline oxidoreductase N-terminal" evidence="8">
    <location>
        <begin position="240"/>
        <end position="254"/>
    </location>
</feature>
<dbReference type="InterPro" id="IPR036188">
    <property type="entry name" value="FAD/NAD-bd_sf"/>
</dbReference>
<dbReference type="AlphaFoldDB" id="A0A518IW77"/>
<dbReference type="PROSITE" id="PS00623">
    <property type="entry name" value="GMC_OXRED_1"/>
    <property type="match status" value="1"/>
</dbReference>
<sequence length="520" mass="55942">MNSRSTFDYIIVGAGSAGCVLAARLAADASARVLLIEAGGDHRKRPDVQRPAEYLRLQETSLNWNYTTTAAAGLSGRKMICPRGRMLGGSSGINAMIYHEGEPDDFASWQQAAGDRWNGSAIENTMQRLRAELEATGSVESPTEISPGCRAFLDAANSACAENQLHGTAEIYNRTTHRGERQTAMQAFLGNSPPANLTIRSDTTVQRIKIQDQQATGVIVGDGADGEAITASRAVILAAGAIASPQLLMLSGVGPRQQLSEHGITTQVDSPAVGERLVDHLAFPVIFATRDTAGFPSRWSMRDLARWNHLQRGPIGSNLAEVGGFFDLPSDSALPAPLRHRAIQFHVTPTHYLRYPADDSPPAITLAVTGSQPLSRGRVTLRSSQIGDSPNIDPGYLTATEDLQVIVEGVAMARQIARQSPLANRIDRELLPGEKRSTPEQLERSIRKFSMTMYHPAGSCSMGTNPSSSVVDPQLRVHGVEDLYIADASIFPTLPRANSQATVMMVAWRAADTIANRSAS</sequence>
<dbReference type="Gene3D" id="3.50.50.60">
    <property type="entry name" value="FAD/NAD(P)-binding domain"/>
    <property type="match status" value="1"/>
</dbReference>
<dbReference type="PROSITE" id="PS00624">
    <property type="entry name" value="GMC_OXRED_2"/>
    <property type="match status" value="1"/>
</dbReference>
<dbReference type="Pfam" id="PF05199">
    <property type="entry name" value="GMC_oxred_C"/>
    <property type="match status" value="1"/>
</dbReference>
<dbReference type="SUPFAM" id="SSF54373">
    <property type="entry name" value="FAD-linked reductases, C-terminal domain"/>
    <property type="match status" value="1"/>
</dbReference>
<comment type="cofactor">
    <cofactor evidence="1 5">
        <name>FAD</name>
        <dbReference type="ChEBI" id="CHEBI:57692"/>
    </cofactor>
</comment>
<evidence type="ECO:0000259" key="8">
    <source>
        <dbReference type="PROSITE" id="PS00624"/>
    </source>
</evidence>
<evidence type="ECO:0000256" key="4">
    <source>
        <dbReference type="ARBA" id="ARBA00022827"/>
    </source>
</evidence>
<dbReference type="Proteomes" id="UP000316770">
    <property type="component" value="Chromosome"/>
</dbReference>
<dbReference type="SUPFAM" id="SSF51905">
    <property type="entry name" value="FAD/NAD(P)-binding domain"/>
    <property type="match status" value="1"/>
</dbReference>
<comment type="similarity">
    <text evidence="2 6">Belongs to the GMC oxidoreductase family.</text>
</comment>
<dbReference type="Pfam" id="PF00732">
    <property type="entry name" value="GMC_oxred_N"/>
    <property type="match status" value="1"/>
</dbReference>
<name>A0A518IW77_9BACT</name>
<reference evidence="9 10" key="1">
    <citation type="submission" date="2019-02" db="EMBL/GenBank/DDBJ databases">
        <title>Deep-cultivation of Planctomycetes and their phenomic and genomic characterization uncovers novel biology.</title>
        <authorList>
            <person name="Wiegand S."/>
            <person name="Jogler M."/>
            <person name="Boedeker C."/>
            <person name="Pinto D."/>
            <person name="Vollmers J."/>
            <person name="Rivas-Marin E."/>
            <person name="Kohn T."/>
            <person name="Peeters S.H."/>
            <person name="Heuer A."/>
            <person name="Rast P."/>
            <person name="Oberbeckmann S."/>
            <person name="Bunk B."/>
            <person name="Jeske O."/>
            <person name="Meyerdierks A."/>
            <person name="Storesund J.E."/>
            <person name="Kallscheuer N."/>
            <person name="Luecker S."/>
            <person name="Lage O.M."/>
            <person name="Pohl T."/>
            <person name="Merkel B.J."/>
            <person name="Hornburger P."/>
            <person name="Mueller R.-W."/>
            <person name="Bruemmer F."/>
            <person name="Labrenz M."/>
            <person name="Spormann A.M."/>
            <person name="Op den Camp H."/>
            <person name="Overmann J."/>
            <person name="Amann R."/>
            <person name="Jetten M.S.M."/>
            <person name="Mascher T."/>
            <person name="Medema M.H."/>
            <person name="Devos D.P."/>
            <person name="Kaster A.-K."/>
            <person name="Ovreas L."/>
            <person name="Rohde M."/>
            <person name="Galperin M.Y."/>
            <person name="Jogler C."/>
        </authorList>
    </citation>
    <scope>NUCLEOTIDE SEQUENCE [LARGE SCALE GENOMIC DNA]</scope>
    <source>
        <strain evidence="9 10">Mal33</strain>
    </source>
</reference>
<evidence type="ECO:0000256" key="5">
    <source>
        <dbReference type="PIRSR" id="PIRSR000137-2"/>
    </source>
</evidence>
<evidence type="ECO:0000256" key="6">
    <source>
        <dbReference type="RuleBase" id="RU003968"/>
    </source>
</evidence>
<protein>
    <submittedName>
        <fullName evidence="9">Alcohol dehydrogenase [acceptor]</fullName>
        <ecNumber evidence="9">1.1.99.-</ecNumber>
    </submittedName>
</protein>
<dbReference type="GO" id="GO:0016614">
    <property type="term" value="F:oxidoreductase activity, acting on CH-OH group of donors"/>
    <property type="evidence" value="ECO:0007669"/>
    <property type="project" value="InterPro"/>
</dbReference>
<dbReference type="Gene3D" id="3.30.560.10">
    <property type="entry name" value="Glucose Oxidase, domain 3"/>
    <property type="match status" value="1"/>
</dbReference>
<dbReference type="InterPro" id="IPR007867">
    <property type="entry name" value="GMC_OxRtase_C"/>
</dbReference>
<feature type="binding site" evidence="5">
    <location>
        <position position="205"/>
    </location>
    <ligand>
        <name>FAD</name>
        <dbReference type="ChEBI" id="CHEBI:57692"/>
    </ligand>
</feature>
<evidence type="ECO:0000313" key="10">
    <source>
        <dbReference type="Proteomes" id="UP000316770"/>
    </source>
</evidence>
<dbReference type="InterPro" id="IPR000172">
    <property type="entry name" value="GMC_OxRdtase_N"/>
</dbReference>
<evidence type="ECO:0000259" key="7">
    <source>
        <dbReference type="PROSITE" id="PS00623"/>
    </source>
</evidence>
<keyword evidence="4 5" id="KW-0274">FAD</keyword>
<gene>
    <name evidence="9" type="primary">alkJ</name>
    <name evidence="9" type="ORF">Mal33_32990</name>
</gene>